<sequence length="63" mass="7542">MDGTFRLVHETPGCRPKFRDDPEEPIPYNATVESQGTEERFFRLFPDRSRKTRQEHHRNLQKG</sequence>
<name>A0A094WCA3_9BACT</name>
<protein>
    <submittedName>
        <fullName evidence="2">Uncharacterized protein</fullName>
    </submittedName>
</protein>
<dbReference type="EMBL" id="JPGK01000007">
    <property type="protein sequence ID" value="KGA93307.1"/>
    <property type="molecule type" value="Genomic_DNA"/>
</dbReference>
<dbReference type="AlphaFoldDB" id="A0A094WCA3"/>
<evidence type="ECO:0000313" key="2">
    <source>
        <dbReference type="EMBL" id="KGA93307.1"/>
    </source>
</evidence>
<evidence type="ECO:0000313" key="3">
    <source>
        <dbReference type="Proteomes" id="UP000029452"/>
    </source>
</evidence>
<gene>
    <name evidence="2" type="ORF">LptCag_0343</name>
</gene>
<proteinExistence type="predicted"/>
<reference evidence="2 3" key="1">
    <citation type="submission" date="2014-06" db="EMBL/GenBank/DDBJ databases">
        <title>Draft genome sequence of iron oxidizing acidophile Leptospirillum ferriphilum DSM14647.</title>
        <authorList>
            <person name="Cardenas J.P."/>
            <person name="Lazcano M."/>
            <person name="Ossandon F.J."/>
            <person name="Corbett M."/>
            <person name="Holmes D.S."/>
            <person name="Watkin E."/>
        </authorList>
    </citation>
    <scope>NUCLEOTIDE SEQUENCE [LARGE SCALE GENOMIC DNA]</scope>
    <source>
        <strain evidence="2 3">DSM 14647</strain>
    </source>
</reference>
<comment type="caution">
    <text evidence="2">The sequence shown here is derived from an EMBL/GenBank/DDBJ whole genome shotgun (WGS) entry which is preliminary data.</text>
</comment>
<feature type="region of interest" description="Disordered" evidence="1">
    <location>
        <begin position="12"/>
        <end position="39"/>
    </location>
</feature>
<accession>A0A094WCA3</accession>
<organism evidence="2 3">
    <name type="scientific">Leptospirillum ferriphilum</name>
    <dbReference type="NCBI Taxonomy" id="178606"/>
    <lineage>
        <taxon>Bacteria</taxon>
        <taxon>Pseudomonadati</taxon>
        <taxon>Nitrospirota</taxon>
        <taxon>Nitrospiria</taxon>
        <taxon>Nitrospirales</taxon>
        <taxon>Nitrospiraceae</taxon>
        <taxon>Leptospirillum</taxon>
    </lineage>
</organism>
<dbReference type="Proteomes" id="UP000029452">
    <property type="component" value="Unassembled WGS sequence"/>
</dbReference>
<evidence type="ECO:0000256" key="1">
    <source>
        <dbReference type="SAM" id="MobiDB-lite"/>
    </source>
</evidence>